<dbReference type="Proteomes" id="UP000032232">
    <property type="component" value="Unassembled WGS sequence"/>
</dbReference>
<gene>
    <name evidence="2" type="ORF">jaqu_16410</name>
</gene>
<sequence length="95" mass="10681">MPLTIIADIRAEAGREDLVHAELAKLVAPTRAEAGCLQYDLHRAHEDGRHFFFYETWEDRDLWQAHMAAPHIASYLAATEGAVASFTVTEMERVA</sequence>
<evidence type="ECO:0000313" key="2">
    <source>
        <dbReference type="EMBL" id="KIT16617.1"/>
    </source>
</evidence>
<comment type="caution">
    <text evidence="2">The sequence shown here is derived from an EMBL/GenBank/DDBJ whole genome shotgun (WGS) entry which is preliminary data.</text>
</comment>
<proteinExistence type="predicted"/>
<protein>
    <submittedName>
        <fullName evidence="2">Putative monooxygenase</fullName>
        <ecNumber evidence="2">1.-.-.-</ecNumber>
    </submittedName>
</protein>
<dbReference type="SUPFAM" id="SSF54909">
    <property type="entry name" value="Dimeric alpha+beta barrel"/>
    <property type="match status" value="1"/>
</dbReference>
<evidence type="ECO:0000313" key="3">
    <source>
        <dbReference type="Proteomes" id="UP000032232"/>
    </source>
</evidence>
<dbReference type="Pfam" id="PF03992">
    <property type="entry name" value="ABM"/>
    <property type="match status" value="1"/>
</dbReference>
<dbReference type="Gene3D" id="3.30.70.100">
    <property type="match status" value="1"/>
</dbReference>
<dbReference type="OrthoDB" id="287932at2"/>
<dbReference type="InterPro" id="IPR011008">
    <property type="entry name" value="Dimeric_a/b-barrel"/>
</dbReference>
<dbReference type="InterPro" id="IPR007138">
    <property type="entry name" value="ABM_dom"/>
</dbReference>
<name>A0A0D1CPC5_9RHOB</name>
<dbReference type="RefSeq" id="WP_043918477.1">
    <property type="nucleotide sequence ID" value="NZ_FZPF01000020.1"/>
</dbReference>
<dbReference type="EC" id="1.-.-.-" evidence="2"/>
<dbReference type="EMBL" id="JYFE01000029">
    <property type="protein sequence ID" value="KIT16617.1"/>
    <property type="molecule type" value="Genomic_DNA"/>
</dbReference>
<dbReference type="PROSITE" id="PS51725">
    <property type="entry name" value="ABM"/>
    <property type="match status" value="1"/>
</dbReference>
<accession>A0A0D1CPC5</accession>
<dbReference type="PATRIC" id="fig|935700.4.peg.1699"/>
<dbReference type="GO" id="GO:0004497">
    <property type="term" value="F:monooxygenase activity"/>
    <property type="evidence" value="ECO:0007669"/>
    <property type="project" value="UniProtKB-KW"/>
</dbReference>
<feature type="domain" description="ABM" evidence="1">
    <location>
        <begin position="3"/>
        <end position="91"/>
    </location>
</feature>
<dbReference type="PANTHER" id="PTHR33336:SF3">
    <property type="entry name" value="ABM DOMAIN-CONTAINING PROTEIN"/>
    <property type="match status" value="1"/>
</dbReference>
<evidence type="ECO:0000259" key="1">
    <source>
        <dbReference type="PROSITE" id="PS51725"/>
    </source>
</evidence>
<keyword evidence="2" id="KW-0503">Monooxygenase</keyword>
<organism evidence="2 3">
    <name type="scientific">Jannaschia aquimarina</name>
    <dbReference type="NCBI Taxonomy" id="935700"/>
    <lineage>
        <taxon>Bacteria</taxon>
        <taxon>Pseudomonadati</taxon>
        <taxon>Pseudomonadota</taxon>
        <taxon>Alphaproteobacteria</taxon>
        <taxon>Rhodobacterales</taxon>
        <taxon>Roseobacteraceae</taxon>
        <taxon>Jannaschia</taxon>
    </lineage>
</organism>
<keyword evidence="2" id="KW-0560">Oxidoreductase</keyword>
<keyword evidence="3" id="KW-1185">Reference proteome</keyword>
<dbReference type="AlphaFoldDB" id="A0A0D1CPC5"/>
<dbReference type="InterPro" id="IPR050744">
    <property type="entry name" value="AI-2_Isomerase_LsrG"/>
</dbReference>
<dbReference type="PANTHER" id="PTHR33336">
    <property type="entry name" value="QUINOL MONOOXYGENASE YGIN-RELATED"/>
    <property type="match status" value="1"/>
</dbReference>
<dbReference type="STRING" id="935700.jaqu_16410"/>
<reference evidence="2 3" key="1">
    <citation type="submission" date="2015-02" db="EMBL/GenBank/DDBJ databases">
        <title>Genome Sequence of Jannaschia aquimarina DSM28248, a member of the Roseobacter clade.</title>
        <authorList>
            <person name="Voget S."/>
            <person name="Daniel R."/>
        </authorList>
    </citation>
    <scope>NUCLEOTIDE SEQUENCE [LARGE SCALE GENOMIC DNA]</scope>
    <source>
        <strain evidence="2 3">GSW-M26</strain>
    </source>
</reference>